<evidence type="ECO:0000259" key="2">
    <source>
        <dbReference type="Pfam" id="PF13635"/>
    </source>
</evidence>
<protein>
    <submittedName>
        <fullName evidence="3">ATP-binding protein</fullName>
    </submittedName>
</protein>
<dbReference type="AlphaFoldDB" id="A0A4S5C760"/>
<dbReference type="RefSeq" id="WP_136449431.1">
    <property type="nucleotide sequence ID" value="NZ_SSXH01000759.1"/>
</dbReference>
<dbReference type="InterPro" id="IPR041682">
    <property type="entry name" value="AAA_14"/>
</dbReference>
<dbReference type="InterPro" id="IPR027417">
    <property type="entry name" value="P-loop_NTPase"/>
</dbReference>
<keyword evidence="3" id="KW-0067">ATP-binding</keyword>
<dbReference type="Pfam" id="PF13173">
    <property type="entry name" value="AAA_14"/>
    <property type="match status" value="1"/>
</dbReference>
<evidence type="ECO:0000259" key="1">
    <source>
        <dbReference type="Pfam" id="PF13173"/>
    </source>
</evidence>
<accession>A0A4S5C760</accession>
<dbReference type="SUPFAM" id="SSF52540">
    <property type="entry name" value="P-loop containing nucleoside triphosphate hydrolases"/>
    <property type="match status" value="1"/>
</dbReference>
<keyword evidence="3" id="KW-0547">Nucleotide-binding</keyword>
<name>A0A4S5C760_9ACTN</name>
<dbReference type="OrthoDB" id="128089at2"/>
<dbReference type="Proteomes" id="UP000305282">
    <property type="component" value="Unassembled WGS sequence"/>
</dbReference>
<sequence length="418" mass="45684">MATSRYVPRIADAPLAGLLAELPAIMVTGPRAAGKTTSARRIANDVLRLDDPAVAAAVAANPDAALRRTREPVLLDEWQEVPEILGAVKRAVDDDPRPGRFLLTGSVEADFATRQWPGTGRVVRLVLHGLTEREISGSVAQPSLLDLLLNSDLSRLHVSGPPPSLDDYVDLALRSGFPEAALNLSAPGRLAWLDAYIDHAVTRDVLAAGEQRDPVRLRRYLEVLGLSTAELPPPDGTLYQAAGINQRTADAYDWILAALYLIDLVPAWSTNRLNRLTRRAKRYLTDPALALAAARVDERSVLRDGDLLGRLLDTFVLAQLRPEVTLLHPRARLHHLRSRDGHEVDVVIDLGGGQVIAIEIKASSAPSARDAHHLVWLRDQLGEGFRAGVVFHTGPMPFDLDDRIWALPISALWTARTE</sequence>
<comment type="caution">
    <text evidence="3">The sequence shown here is derived from an EMBL/GenBank/DDBJ whole genome shotgun (WGS) entry which is preliminary data.</text>
</comment>
<dbReference type="Pfam" id="PF13635">
    <property type="entry name" value="DUF4143"/>
    <property type="match status" value="1"/>
</dbReference>
<evidence type="ECO:0000313" key="3">
    <source>
        <dbReference type="EMBL" id="THJ41477.1"/>
    </source>
</evidence>
<dbReference type="EMBL" id="SSXH01000759">
    <property type="protein sequence ID" value="THJ41477.1"/>
    <property type="molecule type" value="Genomic_DNA"/>
</dbReference>
<dbReference type="PANTHER" id="PTHR43566">
    <property type="entry name" value="CONSERVED PROTEIN"/>
    <property type="match status" value="1"/>
</dbReference>
<dbReference type="InterPro" id="IPR025420">
    <property type="entry name" value="DUF4143"/>
</dbReference>
<feature type="domain" description="DUF4143" evidence="2">
    <location>
        <begin position="203"/>
        <end position="363"/>
    </location>
</feature>
<gene>
    <name evidence="3" type="ORF">E7Y31_20505</name>
</gene>
<proteinExistence type="predicted"/>
<organism evidence="3 4">
    <name type="scientific">Candidatus Frankia alpina</name>
    <dbReference type="NCBI Taxonomy" id="2699483"/>
    <lineage>
        <taxon>Bacteria</taxon>
        <taxon>Bacillati</taxon>
        <taxon>Actinomycetota</taxon>
        <taxon>Actinomycetes</taxon>
        <taxon>Frankiales</taxon>
        <taxon>Frankiaceae</taxon>
        <taxon>Frankia</taxon>
    </lineage>
</organism>
<evidence type="ECO:0000313" key="4">
    <source>
        <dbReference type="Proteomes" id="UP000305282"/>
    </source>
</evidence>
<dbReference type="GO" id="GO:0005524">
    <property type="term" value="F:ATP binding"/>
    <property type="evidence" value="ECO:0007669"/>
    <property type="project" value="UniProtKB-KW"/>
</dbReference>
<reference evidence="3 4" key="1">
    <citation type="submission" date="2019-04" db="EMBL/GenBank/DDBJ databases">
        <title>Draft genome sequences for three unisolated Alnus-infective Frankia Sp+ strains, AgTrS, AiOr and AvVan, the first sequenced Frankia strains able to sporulate in-planta.</title>
        <authorList>
            <person name="Bethencourt L."/>
            <person name="Vautrin F."/>
            <person name="Taib N."/>
            <person name="Dubost A."/>
            <person name="Castro-Garcia L."/>
            <person name="Imbaud O."/>
            <person name="Abrouk D."/>
            <person name="Fournier P."/>
            <person name="Briolay J."/>
            <person name="Nguyen A."/>
            <person name="Normand P."/>
            <person name="Fernandez M.P."/>
            <person name="Brochier-Armanet C."/>
            <person name="Herrera-Belaroussi A."/>
        </authorList>
    </citation>
    <scope>NUCLEOTIDE SEQUENCE [LARGE SCALE GENOMIC DNA]</scope>
    <source>
        <strain evidence="3 4">AvVan</strain>
    </source>
</reference>
<dbReference type="PANTHER" id="PTHR43566:SF2">
    <property type="entry name" value="DUF4143 DOMAIN-CONTAINING PROTEIN"/>
    <property type="match status" value="1"/>
</dbReference>
<feature type="domain" description="AAA" evidence="1">
    <location>
        <begin position="23"/>
        <end position="135"/>
    </location>
</feature>
<keyword evidence="4" id="KW-1185">Reference proteome</keyword>